<dbReference type="Pfam" id="PF14907">
    <property type="entry name" value="NTP_transf_5"/>
    <property type="match status" value="1"/>
</dbReference>
<gene>
    <name evidence="1" type="ORF">FOM92_08535</name>
</gene>
<evidence type="ECO:0000313" key="1">
    <source>
        <dbReference type="EMBL" id="TSB01259.1"/>
    </source>
</evidence>
<proteinExistence type="predicted"/>
<protein>
    <submittedName>
        <fullName evidence="1">Nucleotidyltransferase family protein</fullName>
    </submittedName>
</protein>
<dbReference type="OrthoDB" id="5497963at2"/>
<sequence>MTHDGMILVDALRDPSGTARLDPAGWTALLTIARVEQLLGTLARRLSGLPVPDAVSDILAEARVNAEYQRRSALWEADCARRALVDYSGKVVLMKGTAYVAAGLKAGEGRHIGDLDIMVAQCDLPQVETALLKAGWEWVKDDAYDDAYYRDHMHELPPLIHKERDRMIDVHHTILPLTARPRPDAAAMLADAACLANGLYVLSPADMLIHSAAHLFADGELDGGLRNLWDIHCLIDEWADDVFWAELARRAAQHQLLAPVERAVRLSHRLYGTEIPDPWRRWHRQDKHYVRRLIARDNWGRGTHKFTRLIFYIRSHWLRMPPMMLARHLWVKWRKSA</sequence>
<keyword evidence="2" id="KW-1185">Reference proteome</keyword>
<keyword evidence="1" id="KW-0808">Transferase</keyword>
<evidence type="ECO:0000313" key="2">
    <source>
        <dbReference type="Proteomes" id="UP000320160"/>
    </source>
</evidence>
<reference evidence="1 2" key="1">
    <citation type="submission" date="2019-07" db="EMBL/GenBank/DDBJ databases">
        <authorList>
            <person name="Park M."/>
        </authorList>
    </citation>
    <scope>NUCLEOTIDE SEQUENCE [LARGE SCALE GENOMIC DNA]</scope>
    <source>
        <strain evidence="1 2">KCTC32445</strain>
    </source>
</reference>
<dbReference type="InterPro" id="IPR039498">
    <property type="entry name" value="NTP_transf_5"/>
</dbReference>
<dbReference type="EMBL" id="VKKU01000002">
    <property type="protein sequence ID" value="TSB01259.1"/>
    <property type="molecule type" value="Genomic_DNA"/>
</dbReference>
<dbReference type="GO" id="GO:0016740">
    <property type="term" value="F:transferase activity"/>
    <property type="evidence" value="ECO:0007669"/>
    <property type="project" value="UniProtKB-KW"/>
</dbReference>
<comment type="caution">
    <text evidence="1">The sequence shown here is derived from an EMBL/GenBank/DDBJ whole genome shotgun (WGS) entry which is preliminary data.</text>
</comment>
<dbReference type="AlphaFoldDB" id="A0A553W996"/>
<name>A0A553W996_9SPHN</name>
<accession>A0A553W996</accession>
<dbReference type="Proteomes" id="UP000320160">
    <property type="component" value="Unassembled WGS sequence"/>
</dbReference>
<dbReference type="RefSeq" id="WP_143776454.1">
    <property type="nucleotide sequence ID" value="NZ_VKKU01000002.1"/>
</dbReference>
<organism evidence="1 2">
    <name type="scientific">Sphingorhabdus contaminans</name>
    <dbReference type="NCBI Taxonomy" id="1343899"/>
    <lineage>
        <taxon>Bacteria</taxon>
        <taxon>Pseudomonadati</taxon>
        <taxon>Pseudomonadota</taxon>
        <taxon>Alphaproteobacteria</taxon>
        <taxon>Sphingomonadales</taxon>
        <taxon>Sphingomonadaceae</taxon>
        <taxon>Sphingorhabdus</taxon>
    </lineage>
</organism>